<comment type="caution">
    <text evidence="2">The sequence shown here is derived from an EMBL/GenBank/DDBJ whole genome shotgun (WGS) entry which is preliminary data.</text>
</comment>
<organism evidence="2 3">
    <name type="scientific">candidate division MSBL1 archaeon SCGC-AAA259I14</name>
    <dbReference type="NCBI Taxonomy" id="1698268"/>
    <lineage>
        <taxon>Archaea</taxon>
        <taxon>Methanobacteriati</taxon>
        <taxon>Methanobacteriota</taxon>
        <taxon>candidate division MSBL1</taxon>
    </lineage>
</organism>
<gene>
    <name evidence="2" type="ORF">AKJ38_00885</name>
</gene>
<feature type="region of interest" description="Disordered" evidence="1">
    <location>
        <begin position="60"/>
        <end position="90"/>
    </location>
</feature>
<evidence type="ECO:0000256" key="1">
    <source>
        <dbReference type="SAM" id="MobiDB-lite"/>
    </source>
</evidence>
<reference evidence="2 3" key="1">
    <citation type="journal article" date="2016" name="Sci. Rep.">
        <title>Metabolic traits of an uncultured archaeal lineage -MSBL1- from brine pools of the Red Sea.</title>
        <authorList>
            <person name="Mwirichia R."/>
            <person name="Alam I."/>
            <person name="Rashid M."/>
            <person name="Vinu M."/>
            <person name="Ba-Alawi W."/>
            <person name="Anthony Kamau A."/>
            <person name="Kamanda Ngugi D."/>
            <person name="Goker M."/>
            <person name="Klenk H.P."/>
            <person name="Bajic V."/>
            <person name="Stingl U."/>
        </authorList>
    </citation>
    <scope>NUCLEOTIDE SEQUENCE [LARGE SCALE GENOMIC DNA]</scope>
    <source>
        <strain evidence="2">SCGC-AAA259I14</strain>
    </source>
</reference>
<proteinExistence type="predicted"/>
<dbReference type="Proteomes" id="UP000070414">
    <property type="component" value="Unassembled WGS sequence"/>
</dbReference>
<dbReference type="EMBL" id="LHXS01000009">
    <property type="protein sequence ID" value="KXA97559.1"/>
    <property type="molecule type" value="Genomic_DNA"/>
</dbReference>
<evidence type="ECO:0000313" key="2">
    <source>
        <dbReference type="EMBL" id="KXA97559.1"/>
    </source>
</evidence>
<protein>
    <submittedName>
        <fullName evidence="2">Uncharacterized protein</fullName>
    </submittedName>
</protein>
<keyword evidence="3" id="KW-1185">Reference proteome</keyword>
<sequence length="90" mass="10461">MKTTVKMDKEKKKKLERFIAEHLLEQGEKISIQETLGKMVDHAVKCQKFAEELEELPPLEEDPAWKMLQKPKKTGIPDLSENIDKHVYGD</sequence>
<name>A0A133UTS1_9EURY</name>
<accession>A0A133UTS1</accession>
<evidence type="ECO:0000313" key="3">
    <source>
        <dbReference type="Proteomes" id="UP000070414"/>
    </source>
</evidence>
<dbReference type="AlphaFoldDB" id="A0A133UTS1"/>